<accession>A0ABP7LJX6</accession>
<name>A0ABP7LJX6_9SPHN</name>
<dbReference type="Pfam" id="PF10988">
    <property type="entry name" value="DUF2807"/>
    <property type="match status" value="1"/>
</dbReference>
<dbReference type="EMBL" id="BAABBM010000001">
    <property type="protein sequence ID" value="GAA3902360.1"/>
    <property type="molecule type" value="Genomic_DNA"/>
</dbReference>
<dbReference type="PANTHER" id="PTHR39200:SF1">
    <property type="entry name" value="AUTO-TRANSPORTER ADHESIN HEAD GIN DOMAIN-CONTAINING PROTEIN-RELATED"/>
    <property type="match status" value="1"/>
</dbReference>
<evidence type="ECO:0000313" key="3">
    <source>
        <dbReference type="Proteomes" id="UP001500827"/>
    </source>
</evidence>
<dbReference type="RefSeq" id="WP_344699673.1">
    <property type="nucleotide sequence ID" value="NZ_BAABBM010000001.1"/>
</dbReference>
<proteinExistence type="predicted"/>
<reference evidence="3" key="1">
    <citation type="journal article" date="2019" name="Int. J. Syst. Evol. Microbiol.">
        <title>The Global Catalogue of Microorganisms (GCM) 10K type strain sequencing project: providing services to taxonomists for standard genome sequencing and annotation.</title>
        <authorList>
            <consortium name="The Broad Institute Genomics Platform"/>
            <consortium name="The Broad Institute Genome Sequencing Center for Infectious Disease"/>
            <person name="Wu L."/>
            <person name="Ma J."/>
        </authorList>
    </citation>
    <scope>NUCLEOTIDE SEQUENCE [LARGE SCALE GENOMIC DNA]</scope>
    <source>
        <strain evidence="3">JCM 17543</strain>
    </source>
</reference>
<dbReference type="PROSITE" id="PS51257">
    <property type="entry name" value="PROKAR_LIPOPROTEIN"/>
    <property type="match status" value="1"/>
</dbReference>
<evidence type="ECO:0000313" key="2">
    <source>
        <dbReference type="EMBL" id="GAA3902360.1"/>
    </source>
</evidence>
<evidence type="ECO:0000259" key="1">
    <source>
        <dbReference type="Pfam" id="PF10988"/>
    </source>
</evidence>
<dbReference type="Gene3D" id="2.160.20.120">
    <property type="match status" value="1"/>
</dbReference>
<dbReference type="InterPro" id="IPR021255">
    <property type="entry name" value="DUF2807"/>
</dbReference>
<dbReference type="PANTHER" id="PTHR39200">
    <property type="entry name" value="HYPOTHETICAL EXPORTED PROTEIN"/>
    <property type="match status" value="1"/>
</dbReference>
<sequence>MRKTITAAVIAASAATSACGRTHGDSDDAGPDTSRNYQVANFQQIEVAGPYDVEVRTGSNPSVSARGSQKLLEKTIVEVKGDKLVIHPEKEKGWFHMGWSSNGKAHFVVTVPKLNGATIAGSGDIRVDKVQGDRFEGTVAGSGGLNVGALDVQTAKLAIAGSGGIKASAGKAQSADYDIAGSGDIDAGAVQSQQAKVSIAGSGSVRAHSSGTADVSIMGSGDVDIAGGAKCSIHKAGSGNVRCS</sequence>
<dbReference type="Proteomes" id="UP001500827">
    <property type="component" value="Unassembled WGS sequence"/>
</dbReference>
<feature type="domain" description="Putative auto-transporter adhesin head GIN" evidence="1">
    <location>
        <begin position="41"/>
        <end position="228"/>
    </location>
</feature>
<organism evidence="2 3">
    <name type="scientific">Sphingomonas limnosediminicola</name>
    <dbReference type="NCBI Taxonomy" id="940133"/>
    <lineage>
        <taxon>Bacteria</taxon>
        <taxon>Pseudomonadati</taxon>
        <taxon>Pseudomonadota</taxon>
        <taxon>Alphaproteobacteria</taxon>
        <taxon>Sphingomonadales</taxon>
        <taxon>Sphingomonadaceae</taxon>
        <taxon>Sphingomonas</taxon>
    </lineage>
</organism>
<comment type="caution">
    <text evidence="2">The sequence shown here is derived from an EMBL/GenBank/DDBJ whole genome shotgun (WGS) entry which is preliminary data.</text>
</comment>
<protein>
    <submittedName>
        <fullName evidence="2">Head GIN domain-containing protein</fullName>
    </submittedName>
</protein>
<gene>
    <name evidence="2" type="ORF">GCM10022276_21340</name>
</gene>
<keyword evidence="3" id="KW-1185">Reference proteome</keyword>